<dbReference type="Proteomes" id="UP001157502">
    <property type="component" value="Chromosome 11"/>
</dbReference>
<dbReference type="EMBL" id="CM055738">
    <property type="protein sequence ID" value="KAJ8004495.1"/>
    <property type="molecule type" value="Genomic_DNA"/>
</dbReference>
<keyword evidence="2" id="KW-1185">Reference proteome</keyword>
<accession>A0ACC2GM11</accession>
<sequence>MPPRLSELASFPPTHPKDNKESGVSTNKAPGYRKSGGMWDLSRGTVCCCLGWCQEELEAECEIPDTTGVHPAVTYAQPWHTHQGNGSQRTRNPIQKRPFRDHLSQCNLGASAAVLA</sequence>
<gene>
    <name evidence="1" type="ORF">DPEC_G00136870</name>
</gene>
<protein>
    <submittedName>
        <fullName evidence="1">Uncharacterized protein</fullName>
    </submittedName>
</protein>
<comment type="caution">
    <text evidence="1">The sequence shown here is derived from an EMBL/GenBank/DDBJ whole genome shotgun (WGS) entry which is preliminary data.</text>
</comment>
<evidence type="ECO:0000313" key="2">
    <source>
        <dbReference type="Proteomes" id="UP001157502"/>
    </source>
</evidence>
<reference evidence="1" key="1">
    <citation type="submission" date="2021-05" db="EMBL/GenBank/DDBJ databases">
        <authorList>
            <person name="Pan Q."/>
            <person name="Jouanno E."/>
            <person name="Zahm M."/>
            <person name="Klopp C."/>
            <person name="Cabau C."/>
            <person name="Louis A."/>
            <person name="Berthelot C."/>
            <person name="Parey E."/>
            <person name="Roest Crollius H."/>
            <person name="Montfort J."/>
            <person name="Robinson-Rechavi M."/>
            <person name="Bouchez O."/>
            <person name="Lampietro C."/>
            <person name="Lopez Roques C."/>
            <person name="Donnadieu C."/>
            <person name="Postlethwait J."/>
            <person name="Bobe J."/>
            <person name="Dillon D."/>
            <person name="Chandos A."/>
            <person name="von Hippel F."/>
            <person name="Guiguen Y."/>
        </authorList>
    </citation>
    <scope>NUCLEOTIDE SEQUENCE</scope>
    <source>
        <strain evidence="1">YG-Jan2019</strain>
    </source>
</reference>
<name>A0ACC2GM11_DALPE</name>
<organism evidence="1 2">
    <name type="scientific">Dallia pectoralis</name>
    <name type="common">Alaska blackfish</name>
    <dbReference type="NCBI Taxonomy" id="75939"/>
    <lineage>
        <taxon>Eukaryota</taxon>
        <taxon>Metazoa</taxon>
        <taxon>Chordata</taxon>
        <taxon>Craniata</taxon>
        <taxon>Vertebrata</taxon>
        <taxon>Euteleostomi</taxon>
        <taxon>Actinopterygii</taxon>
        <taxon>Neopterygii</taxon>
        <taxon>Teleostei</taxon>
        <taxon>Protacanthopterygii</taxon>
        <taxon>Esociformes</taxon>
        <taxon>Umbridae</taxon>
        <taxon>Dallia</taxon>
    </lineage>
</organism>
<evidence type="ECO:0000313" key="1">
    <source>
        <dbReference type="EMBL" id="KAJ8004495.1"/>
    </source>
</evidence>
<proteinExistence type="predicted"/>